<dbReference type="CDD" id="cd21149">
    <property type="entry name" value="PUA_archaeosine_TGT"/>
    <property type="match status" value="1"/>
</dbReference>
<dbReference type="InterPro" id="IPR036974">
    <property type="entry name" value="PUA_sf"/>
</dbReference>
<dbReference type="InterPro" id="IPR002478">
    <property type="entry name" value="PUA"/>
</dbReference>
<evidence type="ECO:0000256" key="1">
    <source>
        <dbReference type="ARBA" id="ARBA00008906"/>
    </source>
</evidence>
<sequence>MIKVLCTTETSLNRPEARRWRERMKLLEPQGDVVVVLPCSMRKPYSASKSHRIFTQATKGLQEAILTSPFGVCPREMEQTYPIQSYDVSTVGDWSREEIKLTGECLQEYVGDHEVIAHVAHGYLTVCQEYLPDATFTCKDGRTISPESMANLRIALKGYNRMKSHTRQLHMLRSVARYQFNTVAADQLVPDDYRLRGRFDRRLMQGDEQIAVLHHDYGLYSLNIKGGVILNNIGVNWVEIDFEMKTNTLFAPGVVDAYPDIIPKDEVVIIRKGEVVGVGKAVMSGNEMKKGEKGVAVRVRHRLN</sequence>
<dbReference type="InterPro" id="IPR038250">
    <property type="entry name" value="TGT_C2_sf"/>
</dbReference>
<reference evidence="4 6" key="1">
    <citation type="submission" date="2013-12" db="EMBL/GenBank/DDBJ databases">
        <title>The complete genome sequence of Methanobacterium sp. BRM9.</title>
        <authorList>
            <consortium name="Pastoral Greenhouse Gas Research Consortium"/>
            <person name="Kelly W.J."/>
            <person name="Leahy S.C."/>
            <person name="Perry R."/>
            <person name="Li D."/>
            <person name="Altermann E."/>
            <person name="Lambie S.C."/>
            <person name="Attwood G.T."/>
        </authorList>
    </citation>
    <scope>NUCLEOTIDE SEQUENCE [LARGE SCALE GENOMIC DNA]</scope>
    <source>
        <strain evidence="4 6">BRM9</strain>
    </source>
</reference>
<dbReference type="Pfam" id="PF01472">
    <property type="entry name" value="PUA"/>
    <property type="match status" value="1"/>
</dbReference>
<dbReference type="AlphaFoldDB" id="A0A090IAX1"/>
<dbReference type="Gene3D" id="2.30.130.10">
    <property type="entry name" value="PUA domain"/>
    <property type="match status" value="1"/>
</dbReference>
<keyword evidence="2" id="KW-0819">tRNA processing</keyword>
<evidence type="ECO:0000259" key="3">
    <source>
        <dbReference type="SMART" id="SM00359"/>
    </source>
</evidence>
<dbReference type="NCBIfam" id="TIGR00451">
    <property type="entry name" value="unchar_dom_2"/>
    <property type="match status" value="1"/>
</dbReference>
<dbReference type="InterPro" id="IPR040777">
    <property type="entry name" value="DUF5591"/>
</dbReference>
<evidence type="ECO:0000256" key="2">
    <source>
        <dbReference type="ARBA" id="ARBA00022694"/>
    </source>
</evidence>
<dbReference type="SUPFAM" id="SSF88697">
    <property type="entry name" value="PUA domain-like"/>
    <property type="match status" value="1"/>
</dbReference>
<dbReference type="Pfam" id="PF17884">
    <property type="entry name" value="DUF5591"/>
    <property type="match status" value="1"/>
</dbReference>
<dbReference type="InterPro" id="IPR015947">
    <property type="entry name" value="PUA-like_sf"/>
</dbReference>
<dbReference type="STRING" id="2162.BRM9_1603"/>
<gene>
    <name evidence="4" type="ORF">BRM9_1603</name>
    <name evidence="5" type="ORF">DSM1535_2297</name>
</gene>
<comment type="similarity">
    <text evidence="1">Belongs to the archaeosine synthase type 1 family.</text>
</comment>
<dbReference type="Pfam" id="PF14810">
    <property type="entry name" value="TGT_C2"/>
    <property type="match status" value="1"/>
</dbReference>
<dbReference type="EMBL" id="CP006933">
    <property type="protein sequence ID" value="AIS32415.1"/>
    <property type="molecule type" value="Genomic_DNA"/>
</dbReference>
<dbReference type="EMBL" id="LN515531">
    <property type="protein sequence ID" value="CEA14649.1"/>
    <property type="molecule type" value="Genomic_DNA"/>
</dbReference>
<dbReference type="InterPro" id="IPR004521">
    <property type="entry name" value="Uncharacterised_CHP00451"/>
</dbReference>
<feature type="domain" description="PUA" evidence="3">
    <location>
        <begin position="236"/>
        <end position="304"/>
    </location>
</feature>
<dbReference type="Proteomes" id="UP000029661">
    <property type="component" value="Chromosome"/>
</dbReference>
<dbReference type="PROSITE" id="PS50890">
    <property type="entry name" value="PUA"/>
    <property type="match status" value="1"/>
</dbReference>
<reference evidence="5" key="2">
    <citation type="submission" date="2014-08" db="EMBL/GenBank/DDBJ databases">
        <authorList>
            <person name="Wibberg D."/>
        </authorList>
    </citation>
    <scope>NUCLEOTIDE SEQUENCE</scope>
</reference>
<dbReference type="InterPro" id="IPR036895">
    <property type="entry name" value="Uracil-DNA_glycosylase-like_sf"/>
</dbReference>
<dbReference type="SUPFAM" id="SSF52141">
    <property type="entry name" value="Uracil-DNA glycosylase-like"/>
    <property type="match status" value="1"/>
</dbReference>
<evidence type="ECO:0000313" key="4">
    <source>
        <dbReference type="EMBL" id="AIS32415.1"/>
    </source>
</evidence>
<dbReference type="Gene3D" id="3.40.50.10630">
    <property type="entry name" value="Uracil-DNA glycosylase-like"/>
    <property type="match status" value="1"/>
</dbReference>
<organism evidence="5">
    <name type="scientific">Methanobacterium formicicum</name>
    <dbReference type="NCBI Taxonomy" id="2162"/>
    <lineage>
        <taxon>Archaea</taxon>
        <taxon>Methanobacteriati</taxon>
        <taxon>Methanobacteriota</taxon>
        <taxon>Methanomada group</taxon>
        <taxon>Methanobacteria</taxon>
        <taxon>Methanobacteriales</taxon>
        <taxon>Methanobacteriaceae</taxon>
        <taxon>Methanobacterium</taxon>
    </lineage>
</organism>
<dbReference type="KEGG" id="mfc:BRM9_1603"/>
<protein>
    <submittedName>
        <fullName evidence="5">PUA domain-containing protein</fullName>
    </submittedName>
    <submittedName>
        <fullName evidence="4">RNA-binding protein</fullName>
    </submittedName>
</protein>
<dbReference type="GO" id="GO:0008033">
    <property type="term" value="P:tRNA processing"/>
    <property type="evidence" value="ECO:0007669"/>
    <property type="project" value="UniProtKB-KW"/>
</dbReference>
<dbReference type="PATRIC" id="fig|2162.9.peg.2372"/>
<evidence type="ECO:0000313" key="6">
    <source>
        <dbReference type="Proteomes" id="UP000029661"/>
    </source>
</evidence>
<dbReference type="InterPro" id="IPR029402">
    <property type="entry name" value="TGT_C2"/>
</dbReference>
<accession>A0A090IAX1</accession>
<proteinExistence type="inferred from homology"/>
<dbReference type="Gene3D" id="3.10.450.90">
    <property type="entry name" value="ArcTGT, C2 domain"/>
    <property type="match status" value="1"/>
</dbReference>
<dbReference type="SMART" id="SM00359">
    <property type="entry name" value="PUA"/>
    <property type="match status" value="1"/>
</dbReference>
<name>A0A090IAX1_METFO</name>
<dbReference type="KEGG" id="mfi:DSM1535_2297"/>
<dbReference type="GO" id="GO:0003723">
    <property type="term" value="F:RNA binding"/>
    <property type="evidence" value="ECO:0007669"/>
    <property type="project" value="InterPro"/>
</dbReference>
<evidence type="ECO:0000313" key="5">
    <source>
        <dbReference type="EMBL" id="CEA14649.1"/>
    </source>
</evidence>